<keyword evidence="5" id="KW-0547">Nucleotide-binding</keyword>
<dbReference type="EMBL" id="CP056775">
    <property type="protein sequence ID" value="QRR00081.1"/>
    <property type="molecule type" value="Genomic_DNA"/>
</dbReference>
<keyword evidence="3" id="KW-0597">Phosphoprotein</keyword>
<dbReference type="SMART" id="SM00388">
    <property type="entry name" value="HisKA"/>
    <property type="match status" value="1"/>
</dbReference>
<dbReference type="EC" id="2.7.13.3" evidence="2"/>
<dbReference type="Gene3D" id="3.30.565.10">
    <property type="entry name" value="Histidine kinase-like ATPase, C-terminal domain"/>
    <property type="match status" value="1"/>
</dbReference>
<evidence type="ECO:0000256" key="2">
    <source>
        <dbReference type="ARBA" id="ARBA00012438"/>
    </source>
</evidence>
<comment type="catalytic activity">
    <reaction evidence="1">
        <text>ATP + protein L-histidine = ADP + protein N-phospho-L-histidine.</text>
        <dbReference type="EC" id="2.7.13.3"/>
    </reaction>
</comment>
<evidence type="ECO:0000259" key="9">
    <source>
        <dbReference type="PROSITE" id="PS50109"/>
    </source>
</evidence>
<dbReference type="InterPro" id="IPR003594">
    <property type="entry name" value="HATPase_dom"/>
</dbReference>
<reference evidence="10 11" key="1">
    <citation type="submission" date="2020-06" db="EMBL/GenBank/DDBJ databases">
        <title>Dyadobacter sandarakinus sp. nov., isolated from the soil of the Arctic Yellow River Station.</title>
        <authorList>
            <person name="Zhang Y."/>
            <person name="Peng F."/>
        </authorList>
    </citation>
    <scope>NUCLEOTIDE SEQUENCE [LARGE SCALE GENOMIC DNA]</scope>
    <source>
        <strain evidence="10 11">Q3-56</strain>
    </source>
</reference>
<evidence type="ECO:0000256" key="6">
    <source>
        <dbReference type="ARBA" id="ARBA00022777"/>
    </source>
</evidence>
<evidence type="ECO:0000256" key="5">
    <source>
        <dbReference type="ARBA" id="ARBA00022741"/>
    </source>
</evidence>
<evidence type="ECO:0000313" key="10">
    <source>
        <dbReference type="EMBL" id="QRR00081.1"/>
    </source>
</evidence>
<dbReference type="Gene3D" id="1.10.287.130">
    <property type="match status" value="1"/>
</dbReference>
<dbReference type="PRINTS" id="PR00344">
    <property type="entry name" value="BCTRLSENSOR"/>
</dbReference>
<evidence type="ECO:0000256" key="7">
    <source>
        <dbReference type="ARBA" id="ARBA00022840"/>
    </source>
</evidence>
<keyword evidence="7" id="KW-0067">ATP-binding</keyword>
<dbReference type="RefSeq" id="WP_204660841.1">
    <property type="nucleotide sequence ID" value="NZ_CP056775.1"/>
</dbReference>
<evidence type="ECO:0000256" key="4">
    <source>
        <dbReference type="ARBA" id="ARBA00022679"/>
    </source>
</evidence>
<keyword evidence="6 10" id="KW-0418">Kinase</keyword>
<dbReference type="PANTHER" id="PTHR42878:SF7">
    <property type="entry name" value="SENSOR HISTIDINE KINASE GLRK"/>
    <property type="match status" value="1"/>
</dbReference>
<keyword evidence="11" id="KW-1185">Reference proteome</keyword>
<dbReference type="SUPFAM" id="SSF55874">
    <property type="entry name" value="ATPase domain of HSP90 chaperone/DNA topoisomerase II/histidine kinase"/>
    <property type="match status" value="1"/>
</dbReference>
<dbReference type="PANTHER" id="PTHR42878">
    <property type="entry name" value="TWO-COMPONENT HISTIDINE KINASE"/>
    <property type="match status" value="1"/>
</dbReference>
<keyword evidence="4" id="KW-0808">Transferase</keyword>
<dbReference type="CDD" id="cd00082">
    <property type="entry name" value="HisKA"/>
    <property type="match status" value="1"/>
</dbReference>
<evidence type="ECO:0000256" key="3">
    <source>
        <dbReference type="ARBA" id="ARBA00022553"/>
    </source>
</evidence>
<dbReference type="Pfam" id="PF00512">
    <property type="entry name" value="HisKA"/>
    <property type="match status" value="1"/>
</dbReference>
<feature type="domain" description="Histidine kinase" evidence="9">
    <location>
        <begin position="180"/>
        <end position="432"/>
    </location>
</feature>
<dbReference type="SMART" id="SM00387">
    <property type="entry name" value="HATPase_c"/>
    <property type="match status" value="1"/>
</dbReference>
<sequence>MHEFEPAELKEVTNYLFTRREAILNNWRNACEQDKSLTKISTMSREEFNNLLPIVLDILEQRLLSQPEDEDLTYVSEGHALHRWQKALSLMDSVRELNHLTQVFHHELETFDELFPETNKSLLLHVYGKIVSLMQETATGSLTKYDELQRLKAAARVQTLEQALDRMNSLVQNRGDVLRKSSHDLRSSVGIVSSAAWLLQLDSLTDDDRKNYLDMLNRNLDNVQSMLNDLMDLSRLESGRETLQLEQADASQVLRDLVTGAQGIAQQHHVVLRADGPETLPVQTDLVKLQRIIQNILMNAIKYTEASDEKKALVSISWSAEGNFHWIFSIQDSGPGMPDNIAGVFADQLRPTVEETSVQSPHEAEPVAVTPENLPEIPSPEELEVLAKHSSPGEGVGLQIVKHLCEMLDANLDIESQKGRGTLFRVKLPIDYDAQGIAL</sequence>
<evidence type="ECO:0000313" key="11">
    <source>
        <dbReference type="Proteomes" id="UP000612680"/>
    </source>
</evidence>
<dbReference type="GO" id="GO:0016301">
    <property type="term" value="F:kinase activity"/>
    <property type="evidence" value="ECO:0007669"/>
    <property type="project" value="UniProtKB-KW"/>
</dbReference>
<accession>A0ABX7I4X4</accession>
<dbReference type="PROSITE" id="PS50109">
    <property type="entry name" value="HIS_KIN"/>
    <property type="match status" value="1"/>
</dbReference>
<evidence type="ECO:0000256" key="1">
    <source>
        <dbReference type="ARBA" id="ARBA00000085"/>
    </source>
</evidence>
<dbReference type="InterPro" id="IPR003661">
    <property type="entry name" value="HisK_dim/P_dom"/>
</dbReference>
<dbReference type="SUPFAM" id="SSF47384">
    <property type="entry name" value="Homodimeric domain of signal transducing histidine kinase"/>
    <property type="match status" value="1"/>
</dbReference>
<dbReference type="InterPro" id="IPR036097">
    <property type="entry name" value="HisK_dim/P_sf"/>
</dbReference>
<gene>
    <name evidence="10" type="ORF">HWI92_03715</name>
</gene>
<dbReference type="InterPro" id="IPR005467">
    <property type="entry name" value="His_kinase_dom"/>
</dbReference>
<keyword evidence="8" id="KW-0902">Two-component regulatory system</keyword>
<protein>
    <recommendedName>
        <fullName evidence="2">histidine kinase</fullName>
        <ecNumber evidence="2">2.7.13.3</ecNumber>
    </recommendedName>
</protein>
<dbReference type="Proteomes" id="UP000612680">
    <property type="component" value="Chromosome"/>
</dbReference>
<organism evidence="10 11">
    <name type="scientific">Dyadobacter sandarakinus</name>
    <dbReference type="NCBI Taxonomy" id="2747268"/>
    <lineage>
        <taxon>Bacteria</taxon>
        <taxon>Pseudomonadati</taxon>
        <taxon>Bacteroidota</taxon>
        <taxon>Cytophagia</taxon>
        <taxon>Cytophagales</taxon>
        <taxon>Spirosomataceae</taxon>
        <taxon>Dyadobacter</taxon>
    </lineage>
</organism>
<proteinExistence type="predicted"/>
<dbReference type="InterPro" id="IPR004358">
    <property type="entry name" value="Sig_transdc_His_kin-like_C"/>
</dbReference>
<dbReference type="InterPro" id="IPR050351">
    <property type="entry name" value="BphY/WalK/GraS-like"/>
</dbReference>
<dbReference type="InterPro" id="IPR036890">
    <property type="entry name" value="HATPase_C_sf"/>
</dbReference>
<dbReference type="Pfam" id="PF02518">
    <property type="entry name" value="HATPase_c"/>
    <property type="match status" value="1"/>
</dbReference>
<name>A0ABX7I4X4_9BACT</name>
<evidence type="ECO:0000256" key="8">
    <source>
        <dbReference type="ARBA" id="ARBA00023012"/>
    </source>
</evidence>